<dbReference type="Pfam" id="PF13847">
    <property type="entry name" value="Methyltransf_31"/>
    <property type="match status" value="1"/>
</dbReference>
<dbReference type="GO" id="GO:0008168">
    <property type="term" value="F:methyltransferase activity"/>
    <property type="evidence" value="ECO:0007669"/>
    <property type="project" value="UniProtKB-KW"/>
</dbReference>
<dbReference type="CDD" id="cd02440">
    <property type="entry name" value="AdoMet_MTases"/>
    <property type="match status" value="1"/>
</dbReference>
<evidence type="ECO:0000313" key="6">
    <source>
        <dbReference type="EMBL" id="PIR78602.1"/>
    </source>
</evidence>
<comment type="pathway">
    <text evidence="1">Lipid metabolism.</text>
</comment>
<dbReference type="PANTHER" id="PTHR44307">
    <property type="entry name" value="PHOSPHOETHANOLAMINE METHYLTRANSFERASE"/>
    <property type="match status" value="1"/>
</dbReference>
<evidence type="ECO:0000256" key="3">
    <source>
        <dbReference type="ARBA" id="ARBA00022679"/>
    </source>
</evidence>
<evidence type="ECO:0000256" key="2">
    <source>
        <dbReference type="ARBA" id="ARBA00022603"/>
    </source>
</evidence>
<keyword evidence="2" id="KW-0489">Methyltransferase</keyword>
<reference evidence="7" key="1">
    <citation type="submission" date="2017-09" db="EMBL/GenBank/DDBJ databases">
        <title>Depth-based differentiation of microbial function through sediment-hosted aquifers and enrichment of novel symbionts in the deep terrestrial subsurface.</title>
        <authorList>
            <person name="Probst A.J."/>
            <person name="Ladd B."/>
            <person name="Jarett J.K."/>
            <person name="Geller-Mcgrath D.E."/>
            <person name="Sieber C.M.K."/>
            <person name="Emerson J.B."/>
            <person name="Anantharaman K."/>
            <person name="Thomas B.C."/>
            <person name="Malmstrom R."/>
            <person name="Stieglmeier M."/>
            <person name="Klingl A."/>
            <person name="Woyke T."/>
            <person name="Ryan C.M."/>
            <person name="Banfield J.F."/>
        </authorList>
    </citation>
    <scope>NUCLEOTIDE SEQUENCE [LARGE SCALE GENOMIC DNA]</scope>
</reference>
<dbReference type="Gene3D" id="3.40.50.150">
    <property type="entry name" value="Vaccinia Virus protein VP39"/>
    <property type="match status" value="1"/>
</dbReference>
<protein>
    <recommendedName>
        <fullName evidence="5">Methyltransferase domain-containing protein</fullName>
    </recommendedName>
</protein>
<comment type="caution">
    <text evidence="6">The sequence shown here is derived from an EMBL/GenBank/DDBJ whole genome shotgun (WGS) entry which is preliminary data.</text>
</comment>
<dbReference type="InterPro" id="IPR025714">
    <property type="entry name" value="Methyltranfer_dom"/>
</dbReference>
<name>A0A2H0U1A4_9BACT</name>
<accession>A0A2H0U1A4</accession>
<dbReference type="InterPro" id="IPR029063">
    <property type="entry name" value="SAM-dependent_MTases_sf"/>
</dbReference>
<proteinExistence type="predicted"/>
<feature type="domain" description="Methyltransferase" evidence="5">
    <location>
        <begin position="75"/>
        <end position="225"/>
    </location>
</feature>
<sequence length="309" mass="35867">MNEKSSKTMGWGSTSDNNGIAEFWDARPIFSVNSEFSLADKLKLLFFPKKILLYSWVGKALKDKRKENKQTGQFSKLRILDVGCGTGASVVEMKKMWGKEVEIYGVDVIKMQIELAKKRVREYGVWAKFDFADGDLLPYQNNFFDVVFTSDVLGHVKDVPNWLEELQRVLVPGGRLAMFSESKLGKHAYIRNYLYKRGCNTDPQAEFHISLYSKTELKKMLDQNGFAIKKMYTAFWLSFLVHPDEFYVVLHKQKGFFFLRNINKVLYWIKKKTHPISTALLEFYGLIEMLVLGRFLEVQGYIVLAKKKE</sequence>
<gene>
    <name evidence="6" type="ORF">COU28_00755</name>
</gene>
<keyword evidence="3" id="KW-0808">Transferase</keyword>
<comment type="pathway">
    <text evidence="4">Phospholipid metabolism.</text>
</comment>
<dbReference type="AlphaFoldDB" id="A0A2H0U1A4"/>
<dbReference type="GO" id="GO:0032259">
    <property type="term" value="P:methylation"/>
    <property type="evidence" value="ECO:0007669"/>
    <property type="project" value="UniProtKB-KW"/>
</dbReference>
<dbReference type="EMBL" id="PFBU01000013">
    <property type="protein sequence ID" value="PIR78602.1"/>
    <property type="molecule type" value="Genomic_DNA"/>
</dbReference>
<evidence type="ECO:0000313" key="7">
    <source>
        <dbReference type="Proteomes" id="UP000230852"/>
    </source>
</evidence>
<evidence type="ECO:0000256" key="4">
    <source>
        <dbReference type="ARBA" id="ARBA00025707"/>
    </source>
</evidence>
<dbReference type="Proteomes" id="UP000230852">
    <property type="component" value="Unassembled WGS sequence"/>
</dbReference>
<evidence type="ECO:0000256" key="1">
    <source>
        <dbReference type="ARBA" id="ARBA00005189"/>
    </source>
</evidence>
<dbReference type="SUPFAM" id="SSF53335">
    <property type="entry name" value="S-adenosyl-L-methionine-dependent methyltransferases"/>
    <property type="match status" value="1"/>
</dbReference>
<evidence type="ECO:0000259" key="5">
    <source>
        <dbReference type="Pfam" id="PF13847"/>
    </source>
</evidence>
<organism evidence="6 7">
    <name type="scientific">Candidatus Magasanikbacteria bacterium CG10_big_fil_rev_8_21_14_0_10_36_16</name>
    <dbReference type="NCBI Taxonomy" id="1974645"/>
    <lineage>
        <taxon>Bacteria</taxon>
        <taxon>Candidatus Magasanikiibacteriota</taxon>
    </lineage>
</organism>
<dbReference type="PANTHER" id="PTHR44307:SF2">
    <property type="entry name" value="PHOSPHOETHANOLAMINE METHYLTRANSFERASE ISOFORM X1"/>
    <property type="match status" value="1"/>
</dbReference>